<feature type="transmembrane region" description="Helical" evidence="8">
    <location>
        <begin position="21"/>
        <end position="45"/>
    </location>
</feature>
<evidence type="ECO:0000256" key="1">
    <source>
        <dbReference type="ARBA" id="ARBA00004651"/>
    </source>
</evidence>
<dbReference type="InterPro" id="IPR003352">
    <property type="entry name" value="PTS_EIIC"/>
</dbReference>
<accession>A0A0R2FBQ7</accession>
<gene>
    <name evidence="10" type="ORF">FC75_GL002038</name>
</gene>
<dbReference type="GO" id="GO:0005886">
    <property type="term" value="C:plasma membrane"/>
    <property type="evidence" value="ECO:0007669"/>
    <property type="project" value="UniProtKB-SubCell"/>
</dbReference>
<keyword evidence="7 8" id="KW-0472">Membrane</keyword>
<keyword evidence="5 8" id="KW-0812">Transmembrane</keyword>
<keyword evidence="2" id="KW-0813">Transport</keyword>
<dbReference type="AlphaFoldDB" id="A0A0R2FBQ7"/>
<dbReference type="InterPro" id="IPR004501">
    <property type="entry name" value="PTS_EIIC_3"/>
</dbReference>
<dbReference type="PROSITE" id="PS51105">
    <property type="entry name" value="PTS_EIIC_TYPE_3"/>
    <property type="match status" value="1"/>
</dbReference>
<evidence type="ECO:0000256" key="8">
    <source>
        <dbReference type="SAM" id="Phobius"/>
    </source>
</evidence>
<keyword evidence="11" id="KW-1185">Reference proteome</keyword>
<dbReference type="RefSeq" id="WP_235808678.1">
    <property type="nucleotide sequence ID" value="NZ_AYZJ01000002.1"/>
</dbReference>
<keyword evidence="4" id="KW-0762">Sugar transport</keyword>
<dbReference type="GO" id="GO:0009401">
    <property type="term" value="P:phosphoenolpyruvate-dependent sugar phosphotransferase system"/>
    <property type="evidence" value="ECO:0007669"/>
    <property type="project" value="InterPro"/>
</dbReference>
<dbReference type="EMBL" id="AYZJ01000002">
    <property type="protein sequence ID" value="KRN25903.1"/>
    <property type="molecule type" value="Genomic_DNA"/>
</dbReference>
<dbReference type="GO" id="GO:0008982">
    <property type="term" value="F:protein-N(PI)-phosphohistidine-sugar phosphotransferase activity"/>
    <property type="evidence" value="ECO:0007669"/>
    <property type="project" value="InterPro"/>
</dbReference>
<evidence type="ECO:0000259" key="9">
    <source>
        <dbReference type="PROSITE" id="PS51105"/>
    </source>
</evidence>
<keyword evidence="10" id="KW-0808">Transferase</keyword>
<dbReference type="InterPro" id="IPR051088">
    <property type="entry name" value="PTS_Sugar-EIIC/EIIB"/>
</dbReference>
<dbReference type="Proteomes" id="UP000050865">
    <property type="component" value="Unassembled WGS sequence"/>
</dbReference>
<evidence type="ECO:0000256" key="5">
    <source>
        <dbReference type="ARBA" id="ARBA00022692"/>
    </source>
</evidence>
<protein>
    <submittedName>
        <fullName evidence="10">Phosphoenolpyruvate-dependent sugar phosphotransferase system eiic, putative cellobiose specific</fullName>
    </submittedName>
</protein>
<reference evidence="10 11" key="1">
    <citation type="journal article" date="2015" name="Genome Announc.">
        <title>Expanding the biotechnology potential of lactobacilli through comparative genomics of 213 strains and associated genera.</title>
        <authorList>
            <person name="Sun Z."/>
            <person name="Harris H.M."/>
            <person name="McCann A."/>
            <person name="Guo C."/>
            <person name="Argimon S."/>
            <person name="Zhang W."/>
            <person name="Yang X."/>
            <person name="Jeffery I.B."/>
            <person name="Cooney J.C."/>
            <person name="Kagawa T.F."/>
            <person name="Liu W."/>
            <person name="Song Y."/>
            <person name="Salvetti E."/>
            <person name="Wrobel A."/>
            <person name="Rasinkangas P."/>
            <person name="Parkhill J."/>
            <person name="Rea M.C."/>
            <person name="O'Sullivan O."/>
            <person name="Ritari J."/>
            <person name="Douillard F.P."/>
            <person name="Paul Ross R."/>
            <person name="Yang R."/>
            <person name="Briner A.E."/>
            <person name="Felis G.E."/>
            <person name="de Vos W.M."/>
            <person name="Barrangou R."/>
            <person name="Klaenhammer T.R."/>
            <person name="Caufield P.W."/>
            <person name="Cui Y."/>
            <person name="Zhang H."/>
            <person name="O'Toole P.W."/>
        </authorList>
    </citation>
    <scope>NUCLEOTIDE SEQUENCE [LARGE SCALE GENOMIC DNA]</scope>
    <source>
        <strain evidence="10 11">DSM 22697</strain>
    </source>
</reference>
<evidence type="ECO:0000256" key="7">
    <source>
        <dbReference type="ARBA" id="ARBA00023136"/>
    </source>
</evidence>
<dbReference type="STRING" id="1423730.FC75_GL002038"/>
<organism evidence="10 11">
    <name type="scientific">Lacticaseibacillus camelliae DSM 22697 = JCM 13995</name>
    <dbReference type="NCBI Taxonomy" id="1423730"/>
    <lineage>
        <taxon>Bacteria</taxon>
        <taxon>Bacillati</taxon>
        <taxon>Bacillota</taxon>
        <taxon>Bacilli</taxon>
        <taxon>Lactobacillales</taxon>
        <taxon>Lactobacillaceae</taxon>
        <taxon>Lacticaseibacillus</taxon>
    </lineage>
</organism>
<keyword evidence="3" id="KW-1003">Cell membrane</keyword>
<keyword evidence="6 8" id="KW-1133">Transmembrane helix</keyword>
<comment type="caution">
    <text evidence="10">The sequence shown here is derived from an EMBL/GenBank/DDBJ whole genome shotgun (WGS) entry which is preliminary data.</text>
</comment>
<dbReference type="PANTHER" id="PTHR33989:SF4">
    <property type="entry name" value="PTS SYSTEM N,N'-DIACETYLCHITOBIOSE-SPECIFIC EIIC COMPONENT"/>
    <property type="match status" value="1"/>
</dbReference>
<proteinExistence type="predicted"/>
<evidence type="ECO:0000256" key="4">
    <source>
        <dbReference type="ARBA" id="ARBA00022597"/>
    </source>
</evidence>
<dbReference type="PANTHER" id="PTHR33989">
    <property type="match status" value="1"/>
</dbReference>
<evidence type="ECO:0000313" key="10">
    <source>
        <dbReference type="EMBL" id="KRN25903.1"/>
    </source>
</evidence>
<feature type="transmembrane region" description="Helical" evidence="8">
    <location>
        <begin position="134"/>
        <end position="151"/>
    </location>
</feature>
<evidence type="ECO:0000256" key="6">
    <source>
        <dbReference type="ARBA" id="ARBA00022989"/>
    </source>
</evidence>
<dbReference type="PATRIC" id="fig|1423730.4.peg.2120"/>
<evidence type="ECO:0000256" key="3">
    <source>
        <dbReference type="ARBA" id="ARBA00022475"/>
    </source>
</evidence>
<dbReference type="GO" id="GO:1902815">
    <property type="term" value="P:N,N'-diacetylchitobiose import"/>
    <property type="evidence" value="ECO:0007669"/>
    <property type="project" value="TreeGrafter"/>
</dbReference>
<comment type="subcellular location">
    <subcellularLocation>
        <location evidence="1">Cell membrane</location>
        <topology evidence="1">Multi-pass membrane protein</topology>
    </subcellularLocation>
</comment>
<feature type="domain" description="PTS EIIC type-3" evidence="9">
    <location>
        <begin position="1"/>
        <end position="150"/>
    </location>
</feature>
<dbReference type="Pfam" id="PF02378">
    <property type="entry name" value="PTS_EIIC"/>
    <property type="match status" value="1"/>
</dbReference>
<sequence>MTENMKQVANGQAPTHIAADGFLNFGMTIGGTGAILGLVLCMFTAKSEQYKAVRNVGFVPSLFNISEPIMFGFPVVLNTFLSVPMLLIPMILEAITWYLMKFGIIGHIVAQVPWCTPVPFLGFLMTGGDWRAGLWQLIEVALATAGYYPFFRAFDRQAVKKEAAIAAKKADSKDEASTVMD</sequence>
<evidence type="ECO:0000313" key="11">
    <source>
        <dbReference type="Proteomes" id="UP000050865"/>
    </source>
</evidence>
<keyword evidence="10" id="KW-0670">Pyruvate</keyword>
<feature type="transmembrane region" description="Helical" evidence="8">
    <location>
        <begin position="65"/>
        <end position="88"/>
    </location>
</feature>
<evidence type="ECO:0000256" key="2">
    <source>
        <dbReference type="ARBA" id="ARBA00022448"/>
    </source>
</evidence>
<name>A0A0R2FBQ7_9LACO</name>